<dbReference type="HAMAP" id="MF_01987">
    <property type="entry name" value="Ribokinase"/>
    <property type="match status" value="1"/>
</dbReference>
<protein>
    <recommendedName>
        <fullName evidence="12 14">Deoxyribokinase</fullName>
        <shortName evidence="14">dRK</shortName>
        <ecNumber evidence="11 14">2.7.1.229</ecNumber>
    </recommendedName>
    <alternativeName>
        <fullName evidence="13 14">ATP:2-deoxy-D-ribose 5-phosphotransferase</fullName>
    </alternativeName>
</protein>
<evidence type="ECO:0000313" key="16">
    <source>
        <dbReference type="EMBL" id="KHD86300.1"/>
    </source>
</evidence>
<evidence type="ECO:0000256" key="2">
    <source>
        <dbReference type="ARBA" id="ARBA00022679"/>
    </source>
</evidence>
<dbReference type="CDD" id="cd01174">
    <property type="entry name" value="ribokinase"/>
    <property type="match status" value="1"/>
</dbReference>
<evidence type="ECO:0000256" key="3">
    <source>
        <dbReference type="ARBA" id="ARBA00022723"/>
    </source>
</evidence>
<evidence type="ECO:0000256" key="9">
    <source>
        <dbReference type="ARBA" id="ARBA00023277"/>
    </source>
</evidence>
<dbReference type="OrthoDB" id="9775849at2"/>
<feature type="binding site" evidence="14">
    <location>
        <begin position="10"/>
        <end position="12"/>
    </location>
    <ligand>
        <name>substrate</name>
    </ligand>
</feature>
<evidence type="ECO:0000256" key="8">
    <source>
        <dbReference type="ARBA" id="ARBA00022958"/>
    </source>
</evidence>
<accession>A0A0A6VDI7</accession>
<feature type="binding site" evidence="14">
    <location>
        <position position="246"/>
    </location>
    <ligand>
        <name>K(+)</name>
        <dbReference type="ChEBI" id="CHEBI:29103"/>
    </ligand>
</feature>
<feature type="domain" description="Carbohydrate kinase PfkB" evidence="15">
    <location>
        <begin position="2"/>
        <end position="294"/>
    </location>
</feature>
<evidence type="ECO:0000256" key="7">
    <source>
        <dbReference type="ARBA" id="ARBA00022842"/>
    </source>
</evidence>
<feature type="binding site" evidence="14">
    <location>
        <position position="287"/>
    </location>
    <ligand>
        <name>K(+)</name>
        <dbReference type="ChEBI" id="CHEBI:29103"/>
    </ligand>
</feature>
<dbReference type="InterPro" id="IPR002139">
    <property type="entry name" value="Ribo/fructo_kinase"/>
</dbReference>
<name>A0A0A6VDI7_9BACI</name>
<dbReference type="FunFam" id="3.40.1190.20:FF:000010">
    <property type="entry name" value="Ribokinase"/>
    <property type="match status" value="1"/>
</dbReference>
<keyword evidence="19" id="KW-1185">Reference proteome</keyword>
<evidence type="ECO:0000256" key="6">
    <source>
        <dbReference type="ARBA" id="ARBA00022840"/>
    </source>
</evidence>
<evidence type="ECO:0000256" key="5">
    <source>
        <dbReference type="ARBA" id="ARBA00022777"/>
    </source>
</evidence>
<dbReference type="PANTHER" id="PTHR10584">
    <property type="entry name" value="SUGAR KINASE"/>
    <property type="match status" value="1"/>
</dbReference>
<feature type="binding site" evidence="14">
    <location>
        <position position="291"/>
    </location>
    <ligand>
        <name>K(+)</name>
        <dbReference type="ChEBI" id="CHEBI:29103"/>
    </ligand>
</feature>
<dbReference type="Proteomes" id="UP000030588">
    <property type="component" value="Unassembled WGS sequence"/>
</dbReference>
<comment type="function">
    <text evidence="14">Catalyzes the ATP-dependent phosphorylation of 2-deoxy-D-ribose to 2-deoxy-D-ribose 5-phosphate (dRib-5P), allowing the use of deoxyribose as the sole carbon source.</text>
</comment>
<dbReference type="EMBL" id="JAAIWK010000011">
    <property type="protein sequence ID" value="NEY20018.1"/>
    <property type="molecule type" value="Genomic_DNA"/>
</dbReference>
<dbReference type="EC" id="2.7.1.229" evidence="11 14"/>
<dbReference type="EMBL" id="JRUN01000007">
    <property type="protein sequence ID" value="KHD86300.1"/>
    <property type="molecule type" value="Genomic_DNA"/>
</dbReference>
<feature type="binding site" evidence="14">
    <location>
        <position position="282"/>
    </location>
    <ligand>
        <name>K(+)</name>
        <dbReference type="ChEBI" id="CHEBI:29103"/>
    </ligand>
</feature>
<dbReference type="GO" id="GO:0046872">
    <property type="term" value="F:metal ion binding"/>
    <property type="evidence" value="ECO:0007669"/>
    <property type="project" value="UniProtKB-KW"/>
</dbReference>
<keyword evidence="7 14" id="KW-0460">Magnesium</keyword>
<comment type="subcellular location">
    <subcellularLocation>
        <location evidence="14">Cytoplasm</location>
    </subcellularLocation>
</comment>
<dbReference type="GO" id="GO:0005829">
    <property type="term" value="C:cytosol"/>
    <property type="evidence" value="ECO:0007669"/>
    <property type="project" value="TreeGrafter"/>
</dbReference>
<keyword evidence="2 14" id="KW-0808">Transferase</keyword>
<feature type="binding site" evidence="14">
    <location>
        <position position="285"/>
    </location>
    <ligand>
        <name>K(+)</name>
        <dbReference type="ChEBI" id="CHEBI:29103"/>
    </ligand>
</feature>
<feature type="binding site" evidence="14">
    <location>
        <begin position="38"/>
        <end position="42"/>
    </location>
    <ligand>
        <name>substrate</name>
    </ligand>
</feature>
<dbReference type="SUPFAM" id="SSF53613">
    <property type="entry name" value="Ribokinase-like"/>
    <property type="match status" value="1"/>
</dbReference>
<feature type="site" description="Important for substrate specificity" evidence="14">
    <location>
        <position position="10"/>
    </location>
</feature>
<keyword evidence="8 14" id="KW-0630">Potassium</keyword>
<evidence type="ECO:0000256" key="12">
    <source>
        <dbReference type="ARBA" id="ARBA00071515"/>
    </source>
</evidence>
<comment type="caution">
    <text evidence="16">The sequence shown here is derived from an EMBL/GenBank/DDBJ whole genome shotgun (WGS) entry which is preliminary data.</text>
</comment>
<comment type="subunit">
    <text evidence="14">Homodimer.</text>
</comment>
<dbReference type="Proteomes" id="UP000476934">
    <property type="component" value="Unassembled WGS sequence"/>
</dbReference>
<dbReference type="GO" id="GO:0004747">
    <property type="term" value="F:ribokinase activity"/>
    <property type="evidence" value="ECO:0007669"/>
    <property type="project" value="UniProtKB-UniRule"/>
</dbReference>
<keyword evidence="5 14" id="KW-0418">Kinase</keyword>
<feature type="binding site" evidence="14">
    <location>
        <position position="252"/>
    </location>
    <ligand>
        <name>substrate</name>
    </ligand>
</feature>
<dbReference type="PANTHER" id="PTHR10584:SF166">
    <property type="entry name" value="RIBOKINASE"/>
    <property type="match status" value="1"/>
</dbReference>
<dbReference type="RefSeq" id="WP_025727220.1">
    <property type="nucleotide sequence ID" value="NZ_JAAIWK010000011.1"/>
</dbReference>
<feature type="binding site" evidence="14">
    <location>
        <begin position="220"/>
        <end position="225"/>
    </location>
    <ligand>
        <name>ATP</name>
        <dbReference type="ChEBI" id="CHEBI:30616"/>
    </ligand>
</feature>
<dbReference type="InterPro" id="IPR029056">
    <property type="entry name" value="Ribokinase-like"/>
</dbReference>
<keyword evidence="3 14" id="KW-0479">Metal-binding</keyword>
<dbReference type="Pfam" id="PF00294">
    <property type="entry name" value="PfkB"/>
    <property type="match status" value="1"/>
</dbReference>
<feature type="binding site" evidence="14">
    <location>
        <position position="248"/>
    </location>
    <ligand>
        <name>K(+)</name>
        <dbReference type="ChEBI" id="CHEBI:29103"/>
    </ligand>
</feature>
<dbReference type="STRING" id="363870.NG54_03835"/>
<reference evidence="17 19" key="3">
    <citation type="submission" date="2020-03" db="EMBL/GenBank/DDBJ databases">
        <title>Bacillus aquiflavi sp. nov., isolated from yellow water of strong flavor Chinese baijiu in Yibin region of China.</title>
        <authorList>
            <person name="Xie J."/>
        </authorList>
    </citation>
    <scope>NUCLEOTIDE SEQUENCE [LARGE SCALE GENOMIC DNA]</scope>
    <source>
        <strain evidence="17 19">Gsoil 114</strain>
    </source>
</reference>
<comment type="similarity">
    <text evidence="14">Belongs to the carbohydrate kinase PfkB family. Deoxyribokinase subfamily.</text>
</comment>
<organism evidence="16 18">
    <name type="scientific">Heyndrickxia ginsengihumi</name>
    <dbReference type="NCBI Taxonomy" id="363870"/>
    <lineage>
        <taxon>Bacteria</taxon>
        <taxon>Bacillati</taxon>
        <taxon>Bacillota</taxon>
        <taxon>Bacilli</taxon>
        <taxon>Bacillales</taxon>
        <taxon>Bacillaceae</taxon>
        <taxon>Heyndrickxia</taxon>
    </lineage>
</organism>
<dbReference type="PRINTS" id="PR00990">
    <property type="entry name" value="RIBOKINASE"/>
</dbReference>
<dbReference type="Gene3D" id="3.40.1190.20">
    <property type="match status" value="1"/>
</dbReference>
<evidence type="ECO:0000313" key="18">
    <source>
        <dbReference type="Proteomes" id="UP000030588"/>
    </source>
</evidence>
<keyword evidence="4 14" id="KW-0547">Nucleotide-binding</keyword>
<dbReference type="InterPro" id="IPR011877">
    <property type="entry name" value="Ribokinase"/>
</dbReference>
<comment type="cofactor">
    <cofactor evidence="14">
        <name>Mg(2+)</name>
        <dbReference type="ChEBI" id="CHEBI:18420"/>
    </cofactor>
</comment>
<dbReference type="GO" id="GO:0019303">
    <property type="term" value="P:D-ribose catabolic process"/>
    <property type="evidence" value="ECO:0007669"/>
    <property type="project" value="UniProtKB-UniPathway"/>
</dbReference>
<evidence type="ECO:0000256" key="13">
    <source>
        <dbReference type="ARBA" id="ARBA00081655"/>
    </source>
</evidence>
<evidence type="ECO:0000313" key="17">
    <source>
        <dbReference type="EMBL" id="NEY20018.1"/>
    </source>
</evidence>
<keyword evidence="1 14" id="KW-0963">Cytoplasm</keyword>
<comment type="catalytic activity">
    <reaction evidence="10">
        <text>2-deoxy-D-ribose + ATP = 2-deoxy-D-ribose 5-phosphate + ADP + H(+)</text>
        <dbReference type="Rhea" id="RHEA:30871"/>
        <dbReference type="ChEBI" id="CHEBI:15378"/>
        <dbReference type="ChEBI" id="CHEBI:30616"/>
        <dbReference type="ChEBI" id="CHEBI:62877"/>
        <dbReference type="ChEBI" id="CHEBI:90761"/>
        <dbReference type="ChEBI" id="CHEBI:456216"/>
        <dbReference type="EC" id="2.7.1.229"/>
    </reaction>
    <physiologicalReaction direction="left-to-right" evidence="10">
        <dbReference type="Rhea" id="RHEA:30872"/>
    </physiologicalReaction>
</comment>
<evidence type="ECO:0000256" key="11">
    <source>
        <dbReference type="ARBA" id="ARBA00066926"/>
    </source>
</evidence>
<evidence type="ECO:0000256" key="14">
    <source>
        <dbReference type="HAMAP-Rule" id="MF_01987"/>
    </source>
</evidence>
<gene>
    <name evidence="17" type="primary">rbsK</name>
    <name evidence="14" type="synonym">deoK</name>
    <name evidence="17" type="ORF">G4D61_08565</name>
    <name evidence="16" type="ORF">NG54_03835</name>
</gene>
<proteinExistence type="inferred from homology"/>
<feature type="binding site" evidence="14">
    <location>
        <position position="139"/>
    </location>
    <ligand>
        <name>substrate</name>
    </ligand>
</feature>
<evidence type="ECO:0000256" key="1">
    <source>
        <dbReference type="ARBA" id="ARBA00022490"/>
    </source>
</evidence>
<reference evidence="16 18" key="1">
    <citation type="submission" date="2014-10" db="EMBL/GenBank/DDBJ databases">
        <title>Draft genome of phytase producing Bacillus ginsengihumi strain M2.11.</title>
        <authorList>
            <person name="Toymentseva A."/>
            <person name="Boulygina E.A."/>
            <person name="Kazakov S.V."/>
            <person name="Kayumov I."/>
            <person name="Suleimanova A.D."/>
            <person name="Mardanova A.M."/>
            <person name="Maria S.N."/>
            <person name="Sergey M.Y."/>
            <person name="Sharipova M.R."/>
        </authorList>
    </citation>
    <scope>NUCLEOTIDE SEQUENCE [LARGE SCALE GENOMIC DNA]</scope>
    <source>
        <strain evidence="16 18">M2.11</strain>
    </source>
</reference>
<keyword evidence="6 14" id="KW-0067">ATP-binding</keyword>
<dbReference type="InterPro" id="IPR011611">
    <property type="entry name" value="PfkB_dom"/>
</dbReference>
<dbReference type="UniPathway" id="UPA00916">
    <property type="reaction ID" value="UER00889"/>
</dbReference>
<feature type="binding site" evidence="14">
    <location>
        <begin position="251"/>
        <end position="252"/>
    </location>
    <ligand>
        <name>ATP</name>
        <dbReference type="ChEBI" id="CHEBI:30616"/>
    </ligand>
</feature>
<feature type="binding site" evidence="14">
    <location>
        <position position="184"/>
    </location>
    <ligand>
        <name>ATP</name>
        <dbReference type="ChEBI" id="CHEBI:30616"/>
    </ligand>
</feature>
<evidence type="ECO:0000313" key="19">
    <source>
        <dbReference type="Proteomes" id="UP000476934"/>
    </source>
</evidence>
<reference evidence="17 19" key="2">
    <citation type="submission" date="2020-02" db="EMBL/GenBank/DDBJ databases">
        <authorList>
            <person name="Feng H."/>
        </authorList>
    </citation>
    <scope>NUCLEOTIDE SEQUENCE [LARGE SCALE GENOMIC DNA]</scope>
    <source>
        <strain evidence="17 19">Gsoil 114</strain>
    </source>
</reference>
<comment type="caution">
    <text evidence="14">Lacks conserved residue(s) required for the propagation of feature annotation.</text>
</comment>
<evidence type="ECO:0000256" key="4">
    <source>
        <dbReference type="ARBA" id="ARBA00022741"/>
    </source>
</evidence>
<dbReference type="GO" id="GO:0005524">
    <property type="term" value="F:ATP binding"/>
    <property type="evidence" value="ECO:0007669"/>
    <property type="project" value="UniProtKB-UniRule"/>
</dbReference>
<keyword evidence="9 14" id="KW-0119">Carbohydrate metabolism</keyword>
<sequence>MDIAVIGSNMVDLISYIERMPKEGETVEAPNFEMGCGGKGANQAVAAAKLGAKVTMLTKVGDDLFGDGTIKNLEHYGIDTEFVKKVPGSSSGVAPIFVDKESKNRIIIIKGANQYLSPEDIDQAATKLKKCSLIVLQLEIPLETIYYAIQFGYKNQIPVILNPAPASKDLDFNRILTCDYLMPNETELELLTGLPVQTEEQVQHAAKMLVDKGLKNVIVTLGQSGVLWMTRNHVQHIKAHKVQATDTTGAGDAFIGCFAHFITHNYTIENALKMATAFAALSVTKRGTQSSYPTTEDLKQFLKERNMLSSSL</sequence>
<evidence type="ECO:0000256" key="10">
    <source>
        <dbReference type="ARBA" id="ARBA00051363"/>
    </source>
</evidence>
<dbReference type="NCBIfam" id="TIGR02152">
    <property type="entry name" value="D_ribokin_bact"/>
    <property type="match status" value="1"/>
</dbReference>
<evidence type="ECO:0000259" key="15">
    <source>
        <dbReference type="Pfam" id="PF00294"/>
    </source>
</evidence>
<feature type="active site" description="Proton acceptor" evidence="14">
    <location>
        <position position="252"/>
    </location>
</feature>
<dbReference type="AlphaFoldDB" id="A0A0A6VDI7"/>